<gene>
    <name evidence="8" type="primary">eccD</name>
    <name evidence="8" type="ORF">C3E78_16115</name>
</gene>
<evidence type="ECO:0000313" key="9">
    <source>
        <dbReference type="Proteomes" id="UP000244384"/>
    </source>
</evidence>
<dbReference type="AlphaFoldDB" id="A0A2S0WQM8"/>
<name>A0A2S0WQM8_9ACTN</name>
<comment type="subcellular location">
    <subcellularLocation>
        <location evidence="1">Cell membrane</location>
        <topology evidence="1">Multi-pass membrane protein</topology>
    </subcellularLocation>
</comment>
<keyword evidence="9" id="KW-1185">Reference proteome</keyword>
<protein>
    <submittedName>
        <fullName evidence="8">Type VII secretion integral membrane protein EccD</fullName>
    </submittedName>
</protein>
<dbReference type="Gene3D" id="3.10.20.90">
    <property type="entry name" value="Phosphatidylinositol 3-kinase Catalytic Subunit, Chain A, domain 1"/>
    <property type="match status" value="1"/>
</dbReference>
<keyword evidence="5" id="KW-1133">Transmembrane helix</keyword>
<keyword evidence="6" id="KW-0472">Membrane</keyword>
<dbReference type="InterPro" id="IPR044049">
    <property type="entry name" value="EccD_transm"/>
</dbReference>
<keyword evidence="3" id="KW-1003">Cell membrane</keyword>
<accession>A0A2S0WQM8</accession>
<proteinExistence type="inferred from homology"/>
<feature type="domain" description="EccD-like transmembrane" evidence="7">
    <location>
        <begin position="121"/>
        <end position="451"/>
    </location>
</feature>
<comment type="similarity">
    <text evidence="2">Belongs to the EccD/Snm4 family.</text>
</comment>
<organism evidence="8 9">
    <name type="scientific">Aeromicrobium chenweiae</name>
    <dbReference type="NCBI Taxonomy" id="2079793"/>
    <lineage>
        <taxon>Bacteria</taxon>
        <taxon>Bacillati</taxon>
        <taxon>Actinomycetota</taxon>
        <taxon>Actinomycetes</taxon>
        <taxon>Propionibacteriales</taxon>
        <taxon>Nocardioidaceae</taxon>
        <taxon>Aeromicrobium</taxon>
    </lineage>
</organism>
<sequence>MSTSTAVHSLGGLVRVTITAGDRRSDLALPSAVTVAELLPELARSMGVLEPGSAHTGFRLLAADGSELSTSAGLAFQNVYDGAVLTLAPGVDETPRVYDDVVEAMSDVIEETTRPWEPSAARNTALVASGSLLALGALSIGVERTSILAGALAGVIALVLLTASIVVSRLEHENEIALMLGWSAVVYAAVAAFTAVSSDDVLGAPLASAGGAGAVAALLAMTGLESRRLLLLPGVILGVITAAASGLVITTDLDPAKIYLVALALVVIASGIQPALALTSAGASSPQPEDPALLPDDPDEVSIEKVRTGARVGHDVLLATTVTSGLLLVAVAPLAVTLGVTGMLTTVAAAVALLVRTRQFRSGTEVGAGLLTAAAGLLSVAVSVLVLQPDWRPGLIVVLTVVAAGTLVSTLVTSTRTVSRGRAAELLELVALVAMVPLLVIAIGIVSAVRS</sequence>
<dbReference type="InterPro" id="IPR006707">
    <property type="entry name" value="T7SS_EccD"/>
</dbReference>
<dbReference type="Pfam" id="PF08817">
    <property type="entry name" value="YukD"/>
    <property type="match status" value="1"/>
</dbReference>
<evidence type="ECO:0000256" key="3">
    <source>
        <dbReference type="ARBA" id="ARBA00022475"/>
    </source>
</evidence>
<evidence type="ECO:0000256" key="6">
    <source>
        <dbReference type="ARBA" id="ARBA00023136"/>
    </source>
</evidence>
<dbReference type="GO" id="GO:0005886">
    <property type="term" value="C:plasma membrane"/>
    <property type="evidence" value="ECO:0007669"/>
    <property type="project" value="UniProtKB-SubCell"/>
</dbReference>
<dbReference type="RefSeq" id="WP_108580142.1">
    <property type="nucleotide sequence ID" value="NZ_CP026952.1"/>
</dbReference>
<evidence type="ECO:0000256" key="2">
    <source>
        <dbReference type="ARBA" id="ARBA00006162"/>
    </source>
</evidence>
<dbReference type="InterPro" id="IPR024962">
    <property type="entry name" value="YukD-like"/>
</dbReference>
<accession>A0A5F2EUG5</accession>
<dbReference type="KEGG" id="aez:C3E78_16115"/>
<evidence type="ECO:0000313" key="8">
    <source>
        <dbReference type="EMBL" id="AWB93612.1"/>
    </source>
</evidence>
<evidence type="ECO:0000256" key="4">
    <source>
        <dbReference type="ARBA" id="ARBA00022692"/>
    </source>
</evidence>
<dbReference type="PIRSF" id="PIRSF017804">
    <property type="entry name" value="Secretion_EccD1"/>
    <property type="match status" value="1"/>
</dbReference>
<dbReference type="Pfam" id="PF19053">
    <property type="entry name" value="EccD"/>
    <property type="match status" value="1"/>
</dbReference>
<evidence type="ECO:0000259" key="7">
    <source>
        <dbReference type="Pfam" id="PF19053"/>
    </source>
</evidence>
<evidence type="ECO:0000256" key="1">
    <source>
        <dbReference type="ARBA" id="ARBA00004651"/>
    </source>
</evidence>
<keyword evidence="4" id="KW-0812">Transmembrane</keyword>
<dbReference type="Proteomes" id="UP000244384">
    <property type="component" value="Chromosome"/>
</dbReference>
<dbReference type="EMBL" id="CP026952">
    <property type="protein sequence ID" value="AWB93612.1"/>
    <property type="molecule type" value="Genomic_DNA"/>
</dbReference>
<dbReference type="NCBIfam" id="TIGR03920">
    <property type="entry name" value="T7SS_EccD"/>
    <property type="match status" value="1"/>
</dbReference>
<reference evidence="9" key="1">
    <citation type="submission" date="2018-01" db="EMBL/GenBank/DDBJ databases">
        <authorList>
            <person name="Li J."/>
        </authorList>
    </citation>
    <scope>NUCLEOTIDE SEQUENCE [LARGE SCALE GENOMIC DNA]</scope>
    <source>
        <strain evidence="9">592</strain>
    </source>
</reference>
<dbReference type="OrthoDB" id="4824971at2"/>
<evidence type="ECO:0000256" key="5">
    <source>
        <dbReference type="ARBA" id="ARBA00022989"/>
    </source>
</evidence>